<dbReference type="OrthoDB" id="9793819at2"/>
<feature type="active site" description="Proton acceptor" evidence="2">
    <location>
        <position position="115"/>
    </location>
</feature>
<feature type="active site" description="Proton donor" evidence="2">
    <location>
        <position position="36"/>
    </location>
</feature>
<dbReference type="Proteomes" id="UP000199628">
    <property type="component" value="Unassembled WGS sequence"/>
</dbReference>
<feature type="short sequence motif" description="HXTX 2" evidence="2">
    <location>
        <begin position="115"/>
        <end position="118"/>
    </location>
</feature>
<dbReference type="InterPro" id="IPR009097">
    <property type="entry name" value="Cyclic_Pdiesterase"/>
</dbReference>
<dbReference type="Gene3D" id="3.90.1140.10">
    <property type="entry name" value="Cyclic phosphodiesterase"/>
    <property type="match status" value="1"/>
</dbReference>
<dbReference type="InterPro" id="IPR004175">
    <property type="entry name" value="RNA_CPDase"/>
</dbReference>
<keyword evidence="4" id="KW-1185">Reference proteome</keyword>
<reference evidence="4" key="1">
    <citation type="submission" date="2016-10" db="EMBL/GenBank/DDBJ databases">
        <authorList>
            <person name="Varghese N."/>
            <person name="Submissions S."/>
        </authorList>
    </citation>
    <scope>NUCLEOTIDE SEQUENCE [LARGE SCALE GENOMIC DNA]</scope>
    <source>
        <strain evidence="4">CGMCC 1.9108</strain>
    </source>
</reference>
<dbReference type="AlphaFoldDB" id="A0A1G7C311"/>
<dbReference type="EMBL" id="FMZV01000017">
    <property type="protein sequence ID" value="SDE33697.1"/>
    <property type="molecule type" value="Genomic_DNA"/>
</dbReference>
<dbReference type="PANTHER" id="PTHR35561">
    <property type="entry name" value="RNA 2',3'-CYCLIC PHOSPHODIESTERASE"/>
    <property type="match status" value="1"/>
</dbReference>
<protein>
    <recommendedName>
        <fullName evidence="2">RNA 2',3'-cyclic phosphodiesterase</fullName>
        <shortName evidence="2">RNA 2',3'-CPDase</shortName>
        <ecNumber evidence="2">3.1.4.58</ecNumber>
    </recommendedName>
</protein>
<keyword evidence="1 2" id="KW-0378">Hydrolase</keyword>
<name>A0A1G7C311_9RHOB</name>
<feature type="short sequence motif" description="HXTX 1" evidence="2">
    <location>
        <begin position="36"/>
        <end position="39"/>
    </location>
</feature>
<evidence type="ECO:0000256" key="1">
    <source>
        <dbReference type="ARBA" id="ARBA00022801"/>
    </source>
</evidence>
<dbReference type="STRING" id="639004.SAMN04488239_11778"/>
<dbReference type="NCBIfam" id="TIGR02258">
    <property type="entry name" value="2_5_ligase"/>
    <property type="match status" value="1"/>
</dbReference>
<accession>A0A1G7C311</accession>
<evidence type="ECO:0000256" key="2">
    <source>
        <dbReference type="HAMAP-Rule" id="MF_01940"/>
    </source>
</evidence>
<keyword evidence="3" id="KW-0436">Ligase</keyword>
<evidence type="ECO:0000313" key="4">
    <source>
        <dbReference type="Proteomes" id="UP000199628"/>
    </source>
</evidence>
<gene>
    <name evidence="3" type="ORF">SAMN04488239_11778</name>
</gene>
<dbReference type="GO" id="GO:0008664">
    <property type="term" value="F:RNA 2',3'-cyclic 3'-phosphodiesterase activity"/>
    <property type="evidence" value="ECO:0007669"/>
    <property type="project" value="UniProtKB-EC"/>
</dbReference>
<dbReference type="PANTHER" id="PTHR35561:SF1">
    <property type="entry name" value="RNA 2',3'-CYCLIC PHOSPHODIESTERASE"/>
    <property type="match status" value="1"/>
</dbReference>
<dbReference type="GO" id="GO:0016874">
    <property type="term" value="F:ligase activity"/>
    <property type="evidence" value="ECO:0007669"/>
    <property type="project" value="UniProtKB-KW"/>
</dbReference>
<dbReference type="SUPFAM" id="SSF55144">
    <property type="entry name" value="LigT-like"/>
    <property type="match status" value="1"/>
</dbReference>
<dbReference type="RefSeq" id="WP_093035967.1">
    <property type="nucleotide sequence ID" value="NZ_FMZV01000017.1"/>
</dbReference>
<dbReference type="HAMAP" id="MF_01940">
    <property type="entry name" value="RNA_CPDase"/>
    <property type="match status" value="1"/>
</dbReference>
<comment type="similarity">
    <text evidence="2">Belongs to the 2H phosphoesterase superfamily. ThpR family.</text>
</comment>
<dbReference type="Pfam" id="PF13563">
    <property type="entry name" value="2_5_RNA_ligase2"/>
    <property type="match status" value="1"/>
</dbReference>
<organism evidence="3 4">
    <name type="scientific">Ruegeria marina</name>
    <dbReference type="NCBI Taxonomy" id="639004"/>
    <lineage>
        <taxon>Bacteria</taxon>
        <taxon>Pseudomonadati</taxon>
        <taxon>Pseudomonadota</taxon>
        <taxon>Alphaproteobacteria</taxon>
        <taxon>Rhodobacterales</taxon>
        <taxon>Roseobacteraceae</taxon>
        <taxon>Ruegeria</taxon>
    </lineage>
</organism>
<comment type="catalytic activity">
    <reaction evidence="2">
        <text>a 3'-end 2',3'-cyclophospho-ribonucleotide-RNA + H2O = a 3'-end 2'-phospho-ribonucleotide-RNA + H(+)</text>
        <dbReference type="Rhea" id="RHEA:11828"/>
        <dbReference type="Rhea" id="RHEA-COMP:10464"/>
        <dbReference type="Rhea" id="RHEA-COMP:17353"/>
        <dbReference type="ChEBI" id="CHEBI:15377"/>
        <dbReference type="ChEBI" id="CHEBI:15378"/>
        <dbReference type="ChEBI" id="CHEBI:83064"/>
        <dbReference type="ChEBI" id="CHEBI:173113"/>
        <dbReference type="EC" id="3.1.4.58"/>
    </reaction>
</comment>
<evidence type="ECO:0000313" key="3">
    <source>
        <dbReference type="EMBL" id="SDE33697.1"/>
    </source>
</evidence>
<comment type="function">
    <text evidence="2">Hydrolyzes RNA 2',3'-cyclic phosphodiester to an RNA 2'-phosphomonoester.</text>
</comment>
<dbReference type="GO" id="GO:0004113">
    <property type="term" value="F:2',3'-cyclic-nucleotide 3'-phosphodiesterase activity"/>
    <property type="evidence" value="ECO:0007669"/>
    <property type="project" value="InterPro"/>
</dbReference>
<dbReference type="EC" id="3.1.4.58" evidence="2"/>
<sequence length="171" mass="18725">MRSFIAIPVPDAIAEHLERLQRRIGLGRPVPRCNLHLTLTFLDDRPEEVLEDLHHELLAVRGAPFSVPMGGIGTFGPALFVEVAADPNLSRLHDMVASACRRAGITMQKRRFRPHVTVARLRPGATPPPLPTGLAQTDLPDLPVAGFALYASTLHPKGARHEVLAEYPFSP</sequence>
<proteinExistence type="inferred from homology"/>